<dbReference type="AlphaFoldDB" id="A0A7K0DJH1"/>
<evidence type="ECO:0000313" key="2">
    <source>
        <dbReference type="EMBL" id="MQY25859.1"/>
    </source>
</evidence>
<dbReference type="Proteomes" id="UP000431401">
    <property type="component" value="Unassembled WGS sequence"/>
</dbReference>
<keyword evidence="3" id="KW-1185">Reference proteome</keyword>
<dbReference type="PANTHER" id="PTHR34309:SF10">
    <property type="entry name" value="SLR1406 PROTEIN"/>
    <property type="match status" value="1"/>
</dbReference>
<feature type="region of interest" description="Disordered" evidence="1">
    <location>
        <begin position="119"/>
        <end position="144"/>
    </location>
</feature>
<evidence type="ECO:0000313" key="3">
    <source>
        <dbReference type="Proteomes" id="UP000431401"/>
    </source>
</evidence>
<proteinExistence type="predicted"/>
<sequence length="144" mass="14290">MTLGWEEARAVSAAVRAHAATLGARVTVAIVDAGGHVCVLDRMDGAPPLSARLAPAKATSVALFHRDGGELIQLQQAWPALFESLDRVAGAPIVAGAGARLLRRGDTVVGAVAVSGGAPAQDDECAAAGTDPAARGPAASPLPG</sequence>
<protein>
    <recommendedName>
        <fullName evidence="4">Heme-binding protein</fullName>
    </recommendedName>
</protein>
<name>A0A7K0DJH1_9NOCA</name>
<dbReference type="RefSeq" id="WP_153339735.1">
    <property type="nucleotide sequence ID" value="NZ_WEGI01000003.1"/>
</dbReference>
<evidence type="ECO:0000256" key="1">
    <source>
        <dbReference type="SAM" id="MobiDB-lite"/>
    </source>
</evidence>
<dbReference type="InterPro" id="IPR005624">
    <property type="entry name" value="PduO/GlcC-like"/>
</dbReference>
<dbReference type="OrthoDB" id="9778896at2"/>
<dbReference type="Gene3D" id="3.30.450.150">
    <property type="entry name" value="Haem-degrading domain"/>
    <property type="match status" value="1"/>
</dbReference>
<dbReference type="PANTHER" id="PTHR34309">
    <property type="entry name" value="SLR1406 PROTEIN"/>
    <property type="match status" value="1"/>
</dbReference>
<reference evidence="2 3" key="1">
    <citation type="submission" date="2019-10" db="EMBL/GenBank/DDBJ databases">
        <title>Nocardia macrotermitis sp. nov. and Nocardia aurantia sp. nov., isolated from the gut of fungus growing-termite Macrotermes natalensis.</title>
        <authorList>
            <person name="Benndorf R."/>
            <person name="Schwitalla J."/>
            <person name="Martin K."/>
            <person name="De Beer W."/>
            <person name="Kaster A.-K."/>
            <person name="Vollmers J."/>
            <person name="Poulsen M."/>
            <person name="Beemelmanns C."/>
        </authorList>
    </citation>
    <scope>NUCLEOTIDE SEQUENCE [LARGE SCALE GENOMIC DNA]</scope>
    <source>
        <strain evidence="2 3">RB56</strain>
    </source>
</reference>
<dbReference type="InterPro" id="IPR038084">
    <property type="entry name" value="PduO/GlcC-like_sf"/>
</dbReference>
<dbReference type="EMBL" id="WEGI01000003">
    <property type="protein sequence ID" value="MQY25859.1"/>
    <property type="molecule type" value="Genomic_DNA"/>
</dbReference>
<dbReference type="InterPro" id="IPR052517">
    <property type="entry name" value="GlcG_carb_metab_protein"/>
</dbReference>
<comment type="caution">
    <text evidence="2">The sequence shown here is derived from an EMBL/GenBank/DDBJ whole genome shotgun (WGS) entry which is preliminary data.</text>
</comment>
<organism evidence="2 3">
    <name type="scientific">Nocardia aurantia</name>
    <dbReference type="NCBI Taxonomy" id="2585199"/>
    <lineage>
        <taxon>Bacteria</taxon>
        <taxon>Bacillati</taxon>
        <taxon>Actinomycetota</taxon>
        <taxon>Actinomycetes</taxon>
        <taxon>Mycobacteriales</taxon>
        <taxon>Nocardiaceae</taxon>
        <taxon>Nocardia</taxon>
    </lineage>
</organism>
<evidence type="ECO:0008006" key="4">
    <source>
        <dbReference type="Google" id="ProtNLM"/>
    </source>
</evidence>
<dbReference type="Pfam" id="PF03928">
    <property type="entry name" value="HbpS-like"/>
    <property type="match status" value="1"/>
</dbReference>
<gene>
    <name evidence="2" type="ORF">NRB56_14180</name>
</gene>
<dbReference type="SUPFAM" id="SSF143744">
    <property type="entry name" value="GlcG-like"/>
    <property type="match status" value="1"/>
</dbReference>
<accession>A0A7K0DJH1</accession>